<dbReference type="InterPro" id="IPR017927">
    <property type="entry name" value="FAD-bd_FR_type"/>
</dbReference>
<dbReference type="InterPro" id="IPR007037">
    <property type="entry name" value="SIP_rossman_dom"/>
</dbReference>
<dbReference type="AlphaFoldDB" id="A0A239AKA9"/>
<protein>
    <submittedName>
        <fullName evidence="2">NADPH-dependent ferric siderophore reductase, contains FAD-binding and SIP domains</fullName>
    </submittedName>
</protein>
<dbReference type="EMBL" id="FZOO01000001">
    <property type="protein sequence ID" value="SNR95494.1"/>
    <property type="molecule type" value="Genomic_DNA"/>
</dbReference>
<dbReference type="Pfam" id="PF08021">
    <property type="entry name" value="FAD_binding_9"/>
    <property type="match status" value="1"/>
</dbReference>
<dbReference type="PROSITE" id="PS51384">
    <property type="entry name" value="FAD_FR"/>
    <property type="match status" value="1"/>
</dbReference>
<accession>A0A239AKA9</accession>
<dbReference type="Gene3D" id="2.40.30.10">
    <property type="entry name" value="Translation factors"/>
    <property type="match status" value="1"/>
</dbReference>
<dbReference type="Proteomes" id="UP000198373">
    <property type="component" value="Unassembled WGS sequence"/>
</dbReference>
<dbReference type="Gene3D" id="3.40.50.80">
    <property type="entry name" value="Nucleotide-binding domain of ferredoxin-NADP reductase (FNR) module"/>
    <property type="match status" value="1"/>
</dbReference>
<dbReference type="InterPro" id="IPR039374">
    <property type="entry name" value="SIP_fam"/>
</dbReference>
<keyword evidence="3" id="KW-1185">Reference proteome</keyword>
<dbReference type="GO" id="GO:0016491">
    <property type="term" value="F:oxidoreductase activity"/>
    <property type="evidence" value="ECO:0007669"/>
    <property type="project" value="InterPro"/>
</dbReference>
<dbReference type="Pfam" id="PF04954">
    <property type="entry name" value="SIP"/>
    <property type="match status" value="1"/>
</dbReference>
<dbReference type="InterPro" id="IPR039261">
    <property type="entry name" value="FNR_nucleotide-bd"/>
</dbReference>
<sequence>MGPSAIAGPADPIPPGAVGSARSRLVRAMPASAMPASPTRPVDVLTVASVRDVTPSVRRVLLSGTPAAAAAAGPTVSLLVPRVGDPAPQWPSVQRDGRVVWPAGAHGVSLRSYTARRQDADLGEVEIDFVLHGDGPAAAWAGAAVPGATLAVAGGGPLGDRPAGWLLLAGDETALPAIARILAAAPPSTRGVALVEVADAAEEQPLVAPAGVGVRWLHRDGTPPGEGALLADAVAALDRPDGEDLFAWVAAESAAVRAIRADLRGRWGLGRAQHHAIGYWRRGRAMAPAG</sequence>
<dbReference type="PANTHER" id="PTHR30157">
    <property type="entry name" value="FERRIC REDUCTASE, NADPH-DEPENDENT"/>
    <property type="match status" value="1"/>
</dbReference>
<dbReference type="CDD" id="cd06193">
    <property type="entry name" value="siderophore_interacting"/>
    <property type="match status" value="1"/>
</dbReference>
<reference evidence="3" key="1">
    <citation type="submission" date="2017-06" db="EMBL/GenBank/DDBJ databases">
        <authorList>
            <person name="Varghese N."/>
            <person name="Submissions S."/>
        </authorList>
    </citation>
    <scope>NUCLEOTIDE SEQUENCE [LARGE SCALE GENOMIC DNA]</scope>
    <source>
        <strain evidence="3">DSM 46839</strain>
    </source>
</reference>
<dbReference type="InterPro" id="IPR017938">
    <property type="entry name" value="Riboflavin_synthase-like_b-brl"/>
</dbReference>
<feature type="domain" description="FAD-binding FR-type" evidence="1">
    <location>
        <begin position="40"/>
        <end position="164"/>
    </location>
</feature>
<organism evidence="2 3">
    <name type="scientific">Geodermatophilus pulveris</name>
    <dbReference type="NCBI Taxonomy" id="1564159"/>
    <lineage>
        <taxon>Bacteria</taxon>
        <taxon>Bacillati</taxon>
        <taxon>Actinomycetota</taxon>
        <taxon>Actinomycetes</taxon>
        <taxon>Geodermatophilales</taxon>
        <taxon>Geodermatophilaceae</taxon>
        <taxon>Geodermatophilus</taxon>
    </lineage>
</organism>
<evidence type="ECO:0000259" key="1">
    <source>
        <dbReference type="PROSITE" id="PS51384"/>
    </source>
</evidence>
<dbReference type="InterPro" id="IPR013113">
    <property type="entry name" value="SIP_FAD-bd"/>
</dbReference>
<gene>
    <name evidence="2" type="ORF">SAMN06893096_10133</name>
</gene>
<dbReference type="PANTHER" id="PTHR30157:SF0">
    <property type="entry name" value="NADPH-DEPENDENT FERRIC-CHELATE REDUCTASE"/>
    <property type="match status" value="1"/>
</dbReference>
<evidence type="ECO:0000313" key="3">
    <source>
        <dbReference type="Proteomes" id="UP000198373"/>
    </source>
</evidence>
<dbReference type="SUPFAM" id="SSF63380">
    <property type="entry name" value="Riboflavin synthase domain-like"/>
    <property type="match status" value="1"/>
</dbReference>
<proteinExistence type="predicted"/>
<name>A0A239AKA9_9ACTN</name>
<evidence type="ECO:0000313" key="2">
    <source>
        <dbReference type="EMBL" id="SNR95494.1"/>
    </source>
</evidence>